<dbReference type="AlphaFoldDB" id="A0A811UUM3"/>
<feature type="compositionally biased region" description="Polar residues" evidence="2">
    <location>
        <begin position="403"/>
        <end position="414"/>
    </location>
</feature>
<dbReference type="GO" id="GO:0006357">
    <property type="term" value="P:regulation of transcription by RNA polymerase II"/>
    <property type="evidence" value="ECO:0007669"/>
    <property type="project" value="InterPro"/>
</dbReference>
<feature type="region of interest" description="Disordered" evidence="2">
    <location>
        <begin position="369"/>
        <end position="435"/>
    </location>
</feature>
<dbReference type="Pfam" id="PF08711">
    <property type="entry name" value="Med26"/>
    <property type="match status" value="1"/>
</dbReference>
<comment type="caution">
    <text evidence="4">The sequence shown here is derived from an EMBL/GenBank/DDBJ whole genome shotgun (WGS) entry which is preliminary data.</text>
</comment>
<dbReference type="GO" id="GO:0016592">
    <property type="term" value="C:mediator complex"/>
    <property type="evidence" value="ECO:0007669"/>
    <property type="project" value="InterPro"/>
</dbReference>
<dbReference type="InterPro" id="IPR017923">
    <property type="entry name" value="TFIIS_N"/>
</dbReference>
<evidence type="ECO:0000313" key="5">
    <source>
        <dbReference type="Proteomes" id="UP000606786"/>
    </source>
</evidence>
<comment type="subcellular location">
    <subcellularLocation>
        <location evidence="1">Nucleus</location>
    </subcellularLocation>
</comment>
<feature type="domain" description="TFIIS N-terminal" evidence="3">
    <location>
        <begin position="1"/>
        <end position="49"/>
    </location>
</feature>
<reference evidence="4" key="1">
    <citation type="submission" date="2020-11" db="EMBL/GenBank/DDBJ databases">
        <authorList>
            <person name="Whitehead M."/>
        </authorList>
    </citation>
    <scope>NUCLEOTIDE SEQUENCE</scope>
    <source>
        <strain evidence="4">EGII</strain>
    </source>
</reference>
<evidence type="ECO:0000256" key="2">
    <source>
        <dbReference type="SAM" id="MobiDB-lite"/>
    </source>
</evidence>
<name>A0A811UUM3_CERCA</name>
<protein>
    <submittedName>
        <fullName evidence="4">(Mediterranean fruit fly) hypothetical protein</fullName>
    </submittedName>
</protein>
<evidence type="ECO:0000256" key="1">
    <source>
        <dbReference type="PROSITE-ProRule" id="PRU00649"/>
    </source>
</evidence>
<organism evidence="4 5">
    <name type="scientific">Ceratitis capitata</name>
    <name type="common">Mediterranean fruit fly</name>
    <name type="synonym">Tephritis capitata</name>
    <dbReference type="NCBI Taxonomy" id="7213"/>
    <lineage>
        <taxon>Eukaryota</taxon>
        <taxon>Metazoa</taxon>
        <taxon>Ecdysozoa</taxon>
        <taxon>Arthropoda</taxon>
        <taxon>Hexapoda</taxon>
        <taxon>Insecta</taxon>
        <taxon>Pterygota</taxon>
        <taxon>Neoptera</taxon>
        <taxon>Endopterygota</taxon>
        <taxon>Diptera</taxon>
        <taxon>Brachycera</taxon>
        <taxon>Muscomorpha</taxon>
        <taxon>Tephritoidea</taxon>
        <taxon>Tephritidae</taxon>
        <taxon>Ceratitis</taxon>
        <taxon>Ceratitis</taxon>
    </lineage>
</organism>
<gene>
    <name evidence="4" type="ORF">CCAP1982_LOCUS9913</name>
</gene>
<dbReference type="PANTHER" id="PTHR15201:SF1">
    <property type="entry name" value="MEDIATOR OF RNA POLYMERASE II TRANSCRIPTION SUBUNIT 26"/>
    <property type="match status" value="1"/>
</dbReference>
<dbReference type="EMBL" id="CAJHJT010000023">
    <property type="protein sequence ID" value="CAD7001416.1"/>
    <property type="molecule type" value="Genomic_DNA"/>
</dbReference>
<feature type="region of interest" description="Disordered" evidence="2">
    <location>
        <begin position="313"/>
        <end position="347"/>
    </location>
</feature>
<dbReference type="GO" id="GO:0010628">
    <property type="term" value="P:positive regulation of gene expression"/>
    <property type="evidence" value="ECO:0007669"/>
    <property type="project" value="TreeGrafter"/>
</dbReference>
<dbReference type="OrthoDB" id="550309at2759"/>
<sequence>MAEKSDRNNLVTTRLAKFINHLRRRTKDDHLARRAKSLLKKWREMVGIQQQPQNQNETHIISKQPTSFENVLIGFGVTDTNLSITSDSSRFCSKLSQSAQQHVIPSDNTGAFIIDQSSNSNSQMSLILPSSNQPPVLAPIVIDIQDSNSGSDLSASVLNATLNSKMPLCDPGRAQNIKKEKKRKDKSQYSVHETEVTSNAKDTTVLVDETSSNQNCRLLSEGNSDKYSPFVNDEKSRLAYPEILSLLDNSSMSSMFPPESSPHPVDEQSKVNLSANYSLRTTFNLSLSDLSFAGKFKQGAALFPTSNELTGYKSHRPASIHTGPTPSKFTPFRGARSNSNDSNSQVSQPDLIEVISSDKMQGFQTQAKQGTLNLPDKNTSTVALDNVPQQPPQQPPQAQQPQTTGSASVSTPNATKPAAVENNNTPQPIAAGAGQ</sequence>
<dbReference type="InterPro" id="IPR042376">
    <property type="entry name" value="MED26"/>
</dbReference>
<dbReference type="GO" id="GO:0003712">
    <property type="term" value="F:transcription coregulator activity"/>
    <property type="evidence" value="ECO:0007669"/>
    <property type="project" value="TreeGrafter"/>
</dbReference>
<keyword evidence="5" id="KW-1185">Reference proteome</keyword>
<feature type="compositionally biased region" description="Polar residues" evidence="2">
    <location>
        <begin position="369"/>
        <end position="383"/>
    </location>
</feature>
<proteinExistence type="predicted"/>
<dbReference type="GO" id="GO:0070847">
    <property type="term" value="C:core mediator complex"/>
    <property type="evidence" value="ECO:0007669"/>
    <property type="project" value="TreeGrafter"/>
</dbReference>
<accession>A0A811UUM3</accession>
<dbReference type="Proteomes" id="UP000606786">
    <property type="component" value="Unassembled WGS sequence"/>
</dbReference>
<dbReference type="InterPro" id="IPR035441">
    <property type="entry name" value="TFIIS/LEDGF_dom_sf"/>
</dbReference>
<evidence type="ECO:0000259" key="3">
    <source>
        <dbReference type="PROSITE" id="PS51319"/>
    </source>
</evidence>
<keyword evidence="1" id="KW-0539">Nucleus</keyword>
<dbReference type="SUPFAM" id="SSF47676">
    <property type="entry name" value="Conserved domain common to transcription factors TFIIS, elongin A, CRSP70"/>
    <property type="match status" value="1"/>
</dbReference>
<dbReference type="PROSITE" id="PS51319">
    <property type="entry name" value="TFIIS_N"/>
    <property type="match status" value="1"/>
</dbReference>
<evidence type="ECO:0000313" key="4">
    <source>
        <dbReference type="EMBL" id="CAD7001416.1"/>
    </source>
</evidence>
<dbReference type="Gene3D" id="1.20.930.10">
    <property type="entry name" value="Conserved domain common to transcription factors TFIIS, elongin A, CRSP70"/>
    <property type="match status" value="1"/>
</dbReference>
<dbReference type="PANTHER" id="PTHR15201">
    <property type="entry name" value="CRSP70"/>
    <property type="match status" value="1"/>
</dbReference>